<name>A0A6J5T7J1_9CAUD</name>
<gene>
    <name evidence="2" type="ORF">UFOVP23_1</name>
</gene>
<evidence type="ECO:0000313" key="2">
    <source>
        <dbReference type="EMBL" id="CAB4240732.1"/>
    </source>
</evidence>
<feature type="compositionally biased region" description="Basic and acidic residues" evidence="1">
    <location>
        <begin position="15"/>
        <end position="27"/>
    </location>
</feature>
<evidence type="ECO:0000256" key="1">
    <source>
        <dbReference type="SAM" id="MobiDB-lite"/>
    </source>
</evidence>
<reference evidence="2" key="1">
    <citation type="submission" date="2020-05" db="EMBL/GenBank/DDBJ databases">
        <authorList>
            <person name="Chiriac C."/>
            <person name="Salcher M."/>
            <person name="Ghai R."/>
            <person name="Kavagutti S V."/>
        </authorList>
    </citation>
    <scope>NUCLEOTIDE SEQUENCE</scope>
</reference>
<protein>
    <submittedName>
        <fullName evidence="2">Uncharacterized protein</fullName>
    </submittedName>
</protein>
<feature type="compositionally biased region" description="Basic and acidic residues" evidence="1">
    <location>
        <begin position="35"/>
        <end position="62"/>
    </location>
</feature>
<proteinExistence type="predicted"/>
<accession>A0A6J5T7J1</accession>
<sequence length="71" mass="8521">MEFEVERMLSGVHEEGEARLRQEEGRKTKFYSNFRPDHPGFHEENGDRNREGNWKMDAEMNRRYAHGPRGQ</sequence>
<feature type="region of interest" description="Disordered" evidence="1">
    <location>
        <begin position="15"/>
        <end position="71"/>
    </location>
</feature>
<dbReference type="EMBL" id="LR797815">
    <property type="protein sequence ID" value="CAB4240732.1"/>
    <property type="molecule type" value="Genomic_DNA"/>
</dbReference>
<organism evidence="2">
    <name type="scientific">uncultured Caudovirales phage</name>
    <dbReference type="NCBI Taxonomy" id="2100421"/>
    <lineage>
        <taxon>Viruses</taxon>
        <taxon>Duplodnaviria</taxon>
        <taxon>Heunggongvirae</taxon>
        <taxon>Uroviricota</taxon>
        <taxon>Caudoviricetes</taxon>
        <taxon>Peduoviridae</taxon>
        <taxon>Maltschvirus</taxon>
        <taxon>Maltschvirus maltsch</taxon>
    </lineage>
</organism>